<keyword evidence="4" id="KW-1185">Reference proteome</keyword>
<dbReference type="SUPFAM" id="SSF54060">
    <property type="entry name" value="His-Me finger endonucleases"/>
    <property type="match status" value="1"/>
</dbReference>
<dbReference type="InterPro" id="IPR044925">
    <property type="entry name" value="His-Me_finger_sf"/>
</dbReference>
<organism evidence="3 4">
    <name type="scientific">Zingiber officinale</name>
    <name type="common">Ginger</name>
    <name type="synonym">Amomum zingiber</name>
    <dbReference type="NCBI Taxonomy" id="94328"/>
    <lineage>
        <taxon>Eukaryota</taxon>
        <taxon>Viridiplantae</taxon>
        <taxon>Streptophyta</taxon>
        <taxon>Embryophyta</taxon>
        <taxon>Tracheophyta</taxon>
        <taxon>Spermatophyta</taxon>
        <taxon>Magnoliopsida</taxon>
        <taxon>Liliopsida</taxon>
        <taxon>Zingiberales</taxon>
        <taxon>Zingiberaceae</taxon>
        <taxon>Zingiber</taxon>
    </lineage>
</organism>
<evidence type="ECO:0000313" key="3">
    <source>
        <dbReference type="EMBL" id="KAG6498423.1"/>
    </source>
</evidence>
<dbReference type="InterPro" id="IPR007346">
    <property type="entry name" value="Endonuclease-I"/>
</dbReference>
<dbReference type="GO" id="GO:0016787">
    <property type="term" value="F:hydrolase activity"/>
    <property type="evidence" value="ECO:0007669"/>
    <property type="project" value="UniProtKB-KW"/>
</dbReference>
<comment type="caution">
    <text evidence="3">The sequence shown here is derived from an EMBL/GenBank/DDBJ whole genome shotgun (WGS) entry which is preliminary data.</text>
</comment>
<keyword evidence="1" id="KW-0540">Nuclease</keyword>
<dbReference type="PANTHER" id="PTHR33607">
    <property type="entry name" value="ENDONUCLEASE-1"/>
    <property type="match status" value="1"/>
</dbReference>
<dbReference type="GO" id="GO:0004518">
    <property type="term" value="F:nuclease activity"/>
    <property type="evidence" value="ECO:0007669"/>
    <property type="project" value="UniProtKB-KW"/>
</dbReference>
<dbReference type="Proteomes" id="UP000734854">
    <property type="component" value="Unassembled WGS sequence"/>
</dbReference>
<proteinExistence type="predicted"/>
<accession>A0A8J5G017</accession>
<protein>
    <submittedName>
        <fullName evidence="3">Uncharacterized protein</fullName>
    </submittedName>
</protein>
<keyword evidence="2" id="KW-0378">Hydrolase</keyword>
<evidence type="ECO:0000256" key="2">
    <source>
        <dbReference type="ARBA" id="ARBA00022801"/>
    </source>
</evidence>
<sequence length="351" mass="38717">MSTFLLPAQALAFHTNPSSSSLVRRSSTLASTIGVIKASSAPRSKPVRPSPLGASRLPLRGILLAIIVGFACALTFNSAVTATIYPCEDVDRYYTGVDGLQGAALMKKLNSIVSVHQSLRYKDIWFALKILDAADFENPEASSEIVEIYSLRAVPKSLAGKSEGWNREHLWPRSYGLRNGAMLTDLHNIHPADANVNSSRGNKYYGECVATSTHCSRPANNEAAADTETDQERWAPPKEVKGDVARSVMYMAVSYGFQQPNGSPPLRLSDSPNIETNEMGLLSTLLKWNELDPPSSAEKLRNDRICKLYQHNRNPFIDHPEYANLIWKYATNEGKVSLSDPLYWKSSLDIS</sequence>
<evidence type="ECO:0000313" key="4">
    <source>
        <dbReference type="Proteomes" id="UP000734854"/>
    </source>
</evidence>
<dbReference type="PANTHER" id="PTHR33607:SF2">
    <property type="entry name" value="ENDONUCLEASE-1"/>
    <property type="match status" value="1"/>
</dbReference>
<name>A0A8J5G017_ZINOF</name>
<gene>
    <name evidence="3" type="ORF">ZIOFF_046336</name>
</gene>
<evidence type="ECO:0000256" key="1">
    <source>
        <dbReference type="ARBA" id="ARBA00022722"/>
    </source>
</evidence>
<dbReference type="EMBL" id="JACMSC010000012">
    <property type="protein sequence ID" value="KAG6498423.1"/>
    <property type="molecule type" value="Genomic_DNA"/>
</dbReference>
<dbReference type="Pfam" id="PF04231">
    <property type="entry name" value="Endonuclease_1"/>
    <property type="match status" value="1"/>
</dbReference>
<reference evidence="3 4" key="1">
    <citation type="submission" date="2020-08" db="EMBL/GenBank/DDBJ databases">
        <title>Plant Genome Project.</title>
        <authorList>
            <person name="Zhang R.-G."/>
        </authorList>
    </citation>
    <scope>NUCLEOTIDE SEQUENCE [LARGE SCALE GENOMIC DNA]</scope>
    <source>
        <tissue evidence="3">Rhizome</tissue>
    </source>
</reference>
<dbReference type="AlphaFoldDB" id="A0A8J5G017"/>